<dbReference type="OrthoDB" id="6373033at2759"/>
<dbReference type="SUPFAM" id="SSF53098">
    <property type="entry name" value="Ribonuclease H-like"/>
    <property type="match status" value="1"/>
</dbReference>
<accession>A0A8J5CPF7</accession>
<dbReference type="AlphaFoldDB" id="A0A8J5CPF7"/>
<evidence type="ECO:0000313" key="1">
    <source>
        <dbReference type="EMBL" id="KAG0715217.1"/>
    </source>
</evidence>
<protein>
    <recommendedName>
        <fullName evidence="3">RNase H type-1 domain-containing protein</fullName>
    </recommendedName>
</protein>
<dbReference type="InterPro" id="IPR012337">
    <property type="entry name" value="RNaseH-like_sf"/>
</dbReference>
<dbReference type="EMBL" id="JACEEZ010019901">
    <property type="protein sequence ID" value="KAG0715217.1"/>
    <property type="molecule type" value="Genomic_DNA"/>
</dbReference>
<comment type="caution">
    <text evidence="1">The sequence shown here is derived from an EMBL/GenBank/DDBJ whole genome shotgun (WGS) entry which is preliminary data.</text>
</comment>
<dbReference type="GO" id="GO:0003676">
    <property type="term" value="F:nucleic acid binding"/>
    <property type="evidence" value="ECO:0007669"/>
    <property type="project" value="InterPro"/>
</dbReference>
<dbReference type="Proteomes" id="UP000770661">
    <property type="component" value="Unassembled WGS sequence"/>
</dbReference>
<dbReference type="InterPro" id="IPR036397">
    <property type="entry name" value="RNaseH_sf"/>
</dbReference>
<sequence length="234" mass="25246">MQSELDLPPLVERIYANVTYLSVKCLHSPYLAPHFSAVIKTSLDPKEPRLPLRPGGHNLINAVCNSLRGLDITVPEEAAVPGLPPWRVLLPVVTFTPTSKDVSPLLHKQLALETITAVSMSVPAAFHIYVDGSVQADGSAACAMFSPTIEPPGEDEWLGRRLPNSSSSTFCELHGILDAATLLVQRRVNAVIVCDSQSALYALSSSRPSCGRVVRDILCQIAIAHDASLVVFFL</sequence>
<reference evidence="1" key="1">
    <citation type="submission" date="2020-07" db="EMBL/GenBank/DDBJ databases">
        <title>The High-quality genome of the commercially important snow crab, Chionoecetes opilio.</title>
        <authorList>
            <person name="Jeong J.-H."/>
            <person name="Ryu S."/>
        </authorList>
    </citation>
    <scope>NUCLEOTIDE SEQUENCE</scope>
    <source>
        <strain evidence="1">MADBK_172401_WGS</strain>
        <tissue evidence="1">Digestive gland</tissue>
    </source>
</reference>
<name>A0A8J5CPF7_CHIOP</name>
<proteinExistence type="predicted"/>
<dbReference type="Gene3D" id="3.30.420.10">
    <property type="entry name" value="Ribonuclease H-like superfamily/Ribonuclease H"/>
    <property type="match status" value="1"/>
</dbReference>
<keyword evidence="2" id="KW-1185">Reference proteome</keyword>
<organism evidence="1 2">
    <name type="scientific">Chionoecetes opilio</name>
    <name type="common">Atlantic snow crab</name>
    <name type="synonym">Cancer opilio</name>
    <dbReference type="NCBI Taxonomy" id="41210"/>
    <lineage>
        <taxon>Eukaryota</taxon>
        <taxon>Metazoa</taxon>
        <taxon>Ecdysozoa</taxon>
        <taxon>Arthropoda</taxon>
        <taxon>Crustacea</taxon>
        <taxon>Multicrustacea</taxon>
        <taxon>Malacostraca</taxon>
        <taxon>Eumalacostraca</taxon>
        <taxon>Eucarida</taxon>
        <taxon>Decapoda</taxon>
        <taxon>Pleocyemata</taxon>
        <taxon>Brachyura</taxon>
        <taxon>Eubrachyura</taxon>
        <taxon>Majoidea</taxon>
        <taxon>Majidae</taxon>
        <taxon>Chionoecetes</taxon>
    </lineage>
</organism>
<evidence type="ECO:0008006" key="3">
    <source>
        <dbReference type="Google" id="ProtNLM"/>
    </source>
</evidence>
<gene>
    <name evidence="1" type="ORF">GWK47_012455</name>
</gene>
<evidence type="ECO:0000313" key="2">
    <source>
        <dbReference type="Proteomes" id="UP000770661"/>
    </source>
</evidence>